<dbReference type="PANTHER" id="PTHR45910">
    <property type="entry name" value="N-ALPHA-ACETYLTRANSFERASE 20"/>
    <property type="match status" value="1"/>
</dbReference>
<keyword evidence="4" id="KW-1185">Reference proteome</keyword>
<evidence type="ECO:0000256" key="2">
    <source>
        <dbReference type="ARBA" id="ARBA00023315"/>
    </source>
</evidence>
<evidence type="ECO:0000256" key="1">
    <source>
        <dbReference type="ARBA" id="ARBA00022679"/>
    </source>
</evidence>
<proteinExistence type="predicted"/>
<evidence type="ECO:0000313" key="3">
    <source>
        <dbReference type="EMBL" id="MCE3215340.1"/>
    </source>
</evidence>
<feature type="non-terminal residue" evidence="3">
    <location>
        <position position="56"/>
    </location>
</feature>
<organism evidence="3 4">
    <name type="scientific">Datura stramonium</name>
    <name type="common">Jimsonweed</name>
    <name type="synonym">Common thornapple</name>
    <dbReference type="NCBI Taxonomy" id="4076"/>
    <lineage>
        <taxon>Eukaryota</taxon>
        <taxon>Viridiplantae</taxon>
        <taxon>Streptophyta</taxon>
        <taxon>Embryophyta</taxon>
        <taxon>Tracheophyta</taxon>
        <taxon>Spermatophyta</taxon>
        <taxon>Magnoliopsida</taxon>
        <taxon>eudicotyledons</taxon>
        <taxon>Gunneridae</taxon>
        <taxon>Pentapetalae</taxon>
        <taxon>asterids</taxon>
        <taxon>lamiids</taxon>
        <taxon>Solanales</taxon>
        <taxon>Solanaceae</taxon>
        <taxon>Solanoideae</taxon>
        <taxon>Datureae</taxon>
        <taxon>Datura</taxon>
    </lineage>
</organism>
<dbReference type="PANTHER" id="PTHR45910:SF1">
    <property type="entry name" value="N-ALPHA-ACETYLTRANSFERASE 20"/>
    <property type="match status" value="1"/>
</dbReference>
<gene>
    <name evidence="3" type="primary">NAA20_1</name>
    <name evidence="3" type="ORF">HAX54_001963</name>
</gene>
<reference evidence="3 4" key="1">
    <citation type="journal article" date="2021" name="BMC Genomics">
        <title>Datura genome reveals duplications of psychoactive alkaloid biosynthetic genes and high mutation rate following tissue culture.</title>
        <authorList>
            <person name="Rajewski A."/>
            <person name="Carter-House D."/>
            <person name="Stajich J."/>
            <person name="Litt A."/>
        </authorList>
    </citation>
    <scope>NUCLEOTIDE SEQUENCE [LARGE SCALE GENOMIC DNA]</scope>
    <source>
        <strain evidence="3">AR-01</strain>
    </source>
</reference>
<keyword evidence="2" id="KW-0012">Acyltransferase</keyword>
<comment type="caution">
    <text evidence="3">The sequence shown here is derived from an EMBL/GenBank/DDBJ whole genome shotgun (WGS) entry which is preliminary data.</text>
</comment>
<protein>
    <submittedName>
        <fullName evidence="3">N(Alpha)-acetyltransferase 20, NatB catalytic subunit</fullName>
    </submittedName>
</protein>
<accession>A0ABS8WTM7</accession>
<keyword evidence="1" id="KW-0808">Transferase</keyword>
<dbReference type="Proteomes" id="UP000823775">
    <property type="component" value="Unassembled WGS sequence"/>
</dbReference>
<dbReference type="Gene3D" id="3.40.630.30">
    <property type="match status" value="1"/>
</dbReference>
<evidence type="ECO:0000313" key="4">
    <source>
        <dbReference type="Proteomes" id="UP000823775"/>
    </source>
</evidence>
<dbReference type="InterPro" id="IPR051646">
    <property type="entry name" value="NatB_acetyltransferase_subunit"/>
</dbReference>
<name>A0ABS8WTM7_DATST</name>
<dbReference type="EMBL" id="JACEIK010010825">
    <property type="protein sequence ID" value="MCE3215340.1"/>
    <property type="molecule type" value="Genomic_DNA"/>
</dbReference>
<sequence length="56" mass="6628">MTTIRRFSCNDLLRFASVNLDHLTETFNMSFYMTYMARWPDYFHVAEAPGGHIMGY</sequence>